<sequence length="680" mass="76480">MEKLIKKKVSNDKQGQFIKLLAPSVAIQPGYPNKYHVACHLKLLNSFKVLRDITTEKFDKPQYKDKVWQCYVTLATRRFALFVTALKLKFKEYDKEKLNFEEFMNNLLPPLDVLLVWHSFLLNPKSMYDNFCYNEFERFLGIPFPLGRVDESISNDKFIFIPSIDLSDNFSDLMTFALDKLGLEETFNYNAYDEIHPTNIDIPVYCPCGKKLTTTFLSVKGQYGFADKEFGVKSIDNCDCGFHSFIDHTELRKRKLFFDTASDRPLPSIKKYYTRTHKTLPITVESVDDSSKAEVYLSEKQFKNLPLKSFIVESMRNSKLTKYDALILRDYLDMNPISSTIPPGECTFSVQEDLVACVLRQEKFVNKMVRLDWIHSPFIEITIIEAMERYHKFFSLMEHSNHSIVPTLDIDLVWHTHQLFQSKYFDFCQDIAGYIIDHNDKIEQGRLDDGFEKTCKLYKSRFDEEYSICLCEYCSSKRTKTRKLFSRKPKTPLVSYQYESIYHVSSHNATNTPTERGIRKLDKLNQKYQNVSLPWETDNDFISNIHINDSFVNFDRYDKEHALLYKNGGCGTVIDKASACGGIKGTGGFFQGSCGSSACVGSGIQARPSACGAYSTGFAMSDIGTNCGTQHGASCAAGPRYSGDNGTSGGGSSCGGGGGGSSCGGGGSSCGGGGSSCGSS</sequence>
<dbReference type="EMBL" id="CALSDN010000019">
    <property type="protein sequence ID" value="CAH6723709.1"/>
    <property type="molecule type" value="Genomic_DNA"/>
</dbReference>
<organism evidence="1 2">
    <name type="scientific">[Candida] jaroonii</name>
    <dbReference type="NCBI Taxonomy" id="467808"/>
    <lineage>
        <taxon>Eukaryota</taxon>
        <taxon>Fungi</taxon>
        <taxon>Dikarya</taxon>
        <taxon>Ascomycota</taxon>
        <taxon>Saccharomycotina</taxon>
        <taxon>Pichiomycetes</taxon>
        <taxon>Debaryomycetaceae</taxon>
        <taxon>Yamadazyma</taxon>
    </lineage>
</organism>
<proteinExistence type="predicted"/>
<name>A0ACA9YF46_9ASCO</name>
<evidence type="ECO:0000313" key="1">
    <source>
        <dbReference type="EMBL" id="CAH6723709.1"/>
    </source>
</evidence>
<comment type="caution">
    <text evidence="1">The sequence shown here is derived from an EMBL/GenBank/DDBJ whole genome shotgun (WGS) entry which is preliminary data.</text>
</comment>
<evidence type="ECO:0000313" key="2">
    <source>
        <dbReference type="Proteomes" id="UP001152531"/>
    </source>
</evidence>
<accession>A0ACA9YF46</accession>
<gene>
    <name evidence="1" type="ORF">CLIB1444_19S00166</name>
</gene>
<reference evidence="1" key="1">
    <citation type="submission" date="2022-06" db="EMBL/GenBank/DDBJ databases">
        <authorList>
            <person name="Legras J.-L."/>
            <person name="Devillers H."/>
            <person name="Grondin C."/>
        </authorList>
    </citation>
    <scope>NUCLEOTIDE SEQUENCE</scope>
    <source>
        <strain evidence="1">CLIB 1444</strain>
    </source>
</reference>
<protein>
    <submittedName>
        <fullName evidence="1">Uncharacterized protein</fullName>
    </submittedName>
</protein>
<keyword evidence="2" id="KW-1185">Reference proteome</keyword>
<dbReference type="Proteomes" id="UP001152531">
    <property type="component" value="Unassembled WGS sequence"/>
</dbReference>